<comment type="caution">
    <text evidence="1">The sequence shown here is derived from an EMBL/GenBank/DDBJ whole genome shotgun (WGS) entry which is preliminary data.</text>
</comment>
<feature type="non-terminal residue" evidence="1">
    <location>
        <position position="1"/>
    </location>
</feature>
<sequence length="71" mass="8357">DNQYLLPWNNIYLRTHKSPRGPIPFWYKYIKNLITNNLLPSVWPSIQLENINPFINTLTLTSTPSTISKKK</sequence>
<protein>
    <submittedName>
        <fullName evidence="1">15148_t:CDS:1</fullName>
    </submittedName>
</protein>
<evidence type="ECO:0000313" key="1">
    <source>
        <dbReference type="EMBL" id="CAG8849273.1"/>
    </source>
</evidence>
<dbReference type="Proteomes" id="UP000789920">
    <property type="component" value="Unassembled WGS sequence"/>
</dbReference>
<accession>A0ACA9SYP8</accession>
<gene>
    <name evidence="1" type="ORF">RPERSI_LOCUS35515</name>
</gene>
<dbReference type="EMBL" id="CAJVQC010164643">
    <property type="protein sequence ID" value="CAG8849273.1"/>
    <property type="molecule type" value="Genomic_DNA"/>
</dbReference>
<organism evidence="1 2">
    <name type="scientific">Racocetra persica</name>
    <dbReference type="NCBI Taxonomy" id="160502"/>
    <lineage>
        <taxon>Eukaryota</taxon>
        <taxon>Fungi</taxon>
        <taxon>Fungi incertae sedis</taxon>
        <taxon>Mucoromycota</taxon>
        <taxon>Glomeromycotina</taxon>
        <taxon>Glomeromycetes</taxon>
        <taxon>Diversisporales</taxon>
        <taxon>Gigasporaceae</taxon>
        <taxon>Racocetra</taxon>
    </lineage>
</organism>
<reference evidence="1" key="1">
    <citation type="submission" date="2021-06" db="EMBL/GenBank/DDBJ databases">
        <authorList>
            <person name="Kallberg Y."/>
            <person name="Tangrot J."/>
            <person name="Rosling A."/>
        </authorList>
    </citation>
    <scope>NUCLEOTIDE SEQUENCE</scope>
    <source>
        <strain evidence="1">MA461A</strain>
    </source>
</reference>
<proteinExistence type="predicted"/>
<evidence type="ECO:0000313" key="2">
    <source>
        <dbReference type="Proteomes" id="UP000789920"/>
    </source>
</evidence>
<name>A0ACA9SYP8_9GLOM</name>
<keyword evidence="2" id="KW-1185">Reference proteome</keyword>